<evidence type="ECO:0000256" key="9">
    <source>
        <dbReference type="ARBA" id="ARBA00023212"/>
    </source>
</evidence>
<evidence type="ECO:0000256" key="4">
    <source>
        <dbReference type="ARBA" id="ARBA00022598"/>
    </source>
</evidence>
<keyword evidence="5" id="KW-0493">Microtubule</keyword>
<reference evidence="12" key="1">
    <citation type="submission" date="2012-02" db="EMBL/GenBank/DDBJ databases">
        <title>Genome sequencing of Giardia lamblia Genotypes A2 and B isolates (DH and GS) and comparative analysis with the genomes of Genotypes A1 and E (WB and Pig).</title>
        <authorList>
            <person name="Adam R."/>
            <person name="Dahlstrom E."/>
            <person name="Martens C."/>
            <person name="Bruno D."/>
            <person name="Barbian K."/>
            <person name="Porcella S.F."/>
            <person name="Nash T."/>
        </authorList>
    </citation>
    <scope>NUCLEOTIDE SEQUENCE</scope>
    <source>
        <strain evidence="12">DH</strain>
    </source>
</reference>
<organism evidence="11 12">
    <name type="scientific">Giardia intestinalis</name>
    <name type="common">Giardia lamblia</name>
    <dbReference type="NCBI Taxonomy" id="5741"/>
    <lineage>
        <taxon>Eukaryota</taxon>
        <taxon>Metamonada</taxon>
        <taxon>Diplomonadida</taxon>
        <taxon>Hexamitidae</taxon>
        <taxon>Giardiinae</taxon>
        <taxon>Giardia</taxon>
    </lineage>
</organism>
<accession>V6TCH8</accession>
<dbReference type="VEuPathDB" id="GiardiaDB:QR46_3186"/>
<sequence>VCDAGRTRSKSKNVCGMPPIKYRIDCEKYAVISNFEKRGWQRTSGSDWNIYWAPVAVVQKMFAIGSKSRPTDAQIVNHFPNHYELTRKDLIVRNMRKYRKDLEAKNSIFCRPDPETGKAYIDFIPLTYLLPSESTMFAEELKGNKKTPFILKPAGSAQGRGIELISRMAQFKKWQVSQANSRTIYLASKYINRPLLVGNKKFDIRMYVLVTSYSPLKAYIYQHAFCRFCTVEYSLDPGDLSNPFVHLTNVAVQKHGEAYNSRHGGKWDIENLKLYISAHYGYEAVNKCFEKILFTLIHSLKAVQSSMVFSKSSFECYGYDILIDERLHPWLLEVNASPSLTCSTDADRLMKCKLLDDVLKIIIPRNFPPPEGSNNNAKRTVNVEDVEDTGDFSLLIDEFKNPNAANEGWIYCSGALSSK</sequence>
<dbReference type="VEuPathDB" id="GiardiaDB:GL50581_2411"/>
<protein>
    <submittedName>
        <fullName evidence="11">Tubulin--tyrosine ligase</fullName>
    </submittedName>
</protein>
<keyword evidence="10" id="KW-0966">Cell projection</keyword>
<keyword evidence="9" id="KW-0206">Cytoskeleton</keyword>
<keyword evidence="7" id="KW-0067">ATP-binding</keyword>
<proteinExistence type="inferred from homology"/>
<evidence type="ECO:0000256" key="2">
    <source>
        <dbReference type="ARBA" id="ARBA00006118"/>
    </source>
</evidence>
<dbReference type="GO" id="GO:0005874">
    <property type="term" value="C:microtubule"/>
    <property type="evidence" value="ECO:0007669"/>
    <property type="project" value="UniProtKB-KW"/>
</dbReference>
<dbReference type="GO" id="GO:0036064">
    <property type="term" value="C:ciliary basal body"/>
    <property type="evidence" value="ECO:0007669"/>
    <property type="project" value="TreeGrafter"/>
</dbReference>
<evidence type="ECO:0000256" key="6">
    <source>
        <dbReference type="ARBA" id="ARBA00022741"/>
    </source>
</evidence>
<feature type="non-terminal residue" evidence="11">
    <location>
        <position position="1"/>
    </location>
</feature>
<reference evidence="11 12" key="2">
    <citation type="journal article" date="2013" name="Genome Biol. Evol.">
        <title>Genome sequencing of Giardia lamblia genotypes A2 and B isolates (DH and GS) and comparative analysis with the genomes of genotypes A1 and E (WB and Pig).</title>
        <authorList>
            <person name="Adam R.D."/>
            <person name="Dahlstrom E.W."/>
            <person name="Martens C.A."/>
            <person name="Bruno D.P."/>
            <person name="Barbian K.D."/>
            <person name="Ricklefs S.M."/>
            <person name="Hernandez M.M."/>
            <person name="Narla N.P."/>
            <person name="Patel R.B."/>
            <person name="Porcella S.F."/>
            <person name="Nash T.E."/>
        </authorList>
    </citation>
    <scope>NUCLEOTIDE SEQUENCE [LARGE SCALE GENOMIC DNA]</scope>
    <source>
        <strain evidence="11 12">DH</strain>
    </source>
</reference>
<comment type="caution">
    <text evidence="11">The sequence shown here is derived from an EMBL/GenBank/DDBJ whole genome shotgun (WGS) entry which is preliminary data.</text>
</comment>
<keyword evidence="6" id="KW-0547">Nucleotide-binding</keyword>
<dbReference type="Gene3D" id="3.30.470.20">
    <property type="entry name" value="ATP-grasp fold, B domain"/>
    <property type="match status" value="1"/>
</dbReference>
<evidence type="ECO:0000313" key="12">
    <source>
        <dbReference type="Proteomes" id="UP000018320"/>
    </source>
</evidence>
<evidence type="ECO:0000256" key="8">
    <source>
        <dbReference type="ARBA" id="ARBA00023069"/>
    </source>
</evidence>
<dbReference type="AlphaFoldDB" id="V6TCH8"/>
<dbReference type="Pfam" id="PF03133">
    <property type="entry name" value="TTL"/>
    <property type="match status" value="1"/>
</dbReference>
<evidence type="ECO:0000256" key="5">
    <source>
        <dbReference type="ARBA" id="ARBA00022701"/>
    </source>
</evidence>
<dbReference type="GO" id="GO:0000226">
    <property type="term" value="P:microtubule cytoskeleton organization"/>
    <property type="evidence" value="ECO:0007669"/>
    <property type="project" value="TreeGrafter"/>
</dbReference>
<dbReference type="PANTHER" id="PTHR12241:SF31">
    <property type="entry name" value="POLYGLUTAMYLASE COMPLEX SUBUNIT TTLL1"/>
    <property type="match status" value="1"/>
</dbReference>
<name>V6TCH8_GIAIN</name>
<dbReference type="InterPro" id="IPR004344">
    <property type="entry name" value="TTL/TTLL_fam"/>
</dbReference>
<evidence type="ECO:0000256" key="7">
    <source>
        <dbReference type="ARBA" id="ARBA00022840"/>
    </source>
</evidence>
<dbReference type="GO" id="GO:0070740">
    <property type="term" value="F:tubulin-glutamic acid ligase activity"/>
    <property type="evidence" value="ECO:0007669"/>
    <property type="project" value="TreeGrafter"/>
</dbReference>
<dbReference type="PANTHER" id="PTHR12241">
    <property type="entry name" value="TUBULIN POLYGLUTAMYLASE"/>
    <property type="match status" value="1"/>
</dbReference>
<comment type="subcellular location">
    <subcellularLocation>
        <location evidence="1">Cytoplasm</location>
        <location evidence="1">Cytoskeleton</location>
        <location evidence="1">Cilium basal body</location>
    </subcellularLocation>
</comment>
<dbReference type="VEuPathDB" id="GiardiaDB:DHA2_14498"/>
<dbReference type="SUPFAM" id="SSF56059">
    <property type="entry name" value="Glutathione synthetase ATP-binding domain-like"/>
    <property type="match status" value="1"/>
</dbReference>
<comment type="similarity">
    <text evidence="2">Belongs to the tubulin polyglutamylase family.</text>
</comment>
<dbReference type="GO" id="GO:0005524">
    <property type="term" value="F:ATP binding"/>
    <property type="evidence" value="ECO:0007669"/>
    <property type="project" value="UniProtKB-KW"/>
</dbReference>
<dbReference type="PROSITE" id="PS51221">
    <property type="entry name" value="TTL"/>
    <property type="match status" value="1"/>
</dbReference>
<dbReference type="VEuPathDB" id="GiardiaDB:GL50803_0014498"/>
<dbReference type="Proteomes" id="UP000018320">
    <property type="component" value="Unassembled WGS sequence"/>
</dbReference>
<evidence type="ECO:0000256" key="1">
    <source>
        <dbReference type="ARBA" id="ARBA00004120"/>
    </source>
</evidence>
<dbReference type="EMBL" id="AHGT01000056">
    <property type="protein sequence ID" value="ESU36127.1"/>
    <property type="molecule type" value="Genomic_DNA"/>
</dbReference>
<dbReference type="GO" id="GO:0015631">
    <property type="term" value="F:tubulin binding"/>
    <property type="evidence" value="ECO:0007669"/>
    <property type="project" value="TreeGrafter"/>
</dbReference>
<gene>
    <name evidence="11" type="ORF">DHA2_14498</name>
</gene>
<evidence type="ECO:0000256" key="10">
    <source>
        <dbReference type="ARBA" id="ARBA00023273"/>
    </source>
</evidence>
<evidence type="ECO:0000313" key="11">
    <source>
        <dbReference type="EMBL" id="ESU36127.1"/>
    </source>
</evidence>
<evidence type="ECO:0000256" key="3">
    <source>
        <dbReference type="ARBA" id="ARBA00022490"/>
    </source>
</evidence>
<keyword evidence="3" id="KW-0963">Cytoplasm</keyword>
<keyword evidence="8" id="KW-0969">Cilium</keyword>
<keyword evidence="4 11" id="KW-0436">Ligase</keyword>